<name>A0ABD5PQT2_9EURY</name>
<feature type="transmembrane region" description="Helical" evidence="1">
    <location>
        <begin position="41"/>
        <end position="61"/>
    </location>
</feature>
<protein>
    <submittedName>
        <fullName evidence="2">Uncharacterized protein</fullName>
    </submittedName>
</protein>
<dbReference type="AlphaFoldDB" id="A0ABD5PQT2"/>
<evidence type="ECO:0000313" key="2">
    <source>
        <dbReference type="EMBL" id="MFC4542920.1"/>
    </source>
</evidence>
<reference evidence="2 3" key="1">
    <citation type="journal article" date="2019" name="Int. J. Syst. Evol. Microbiol.">
        <title>The Global Catalogue of Microorganisms (GCM) 10K type strain sequencing project: providing services to taxonomists for standard genome sequencing and annotation.</title>
        <authorList>
            <consortium name="The Broad Institute Genomics Platform"/>
            <consortium name="The Broad Institute Genome Sequencing Center for Infectious Disease"/>
            <person name="Wu L."/>
            <person name="Ma J."/>
        </authorList>
    </citation>
    <scope>NUCLEOTIDE SEQUENCE [LARGE SCALE GENOMIC DNA]</scope>
    <source>
        <strain evidence="2 3">WLHS5</strain>
    </source>
</reference>
<dbReference type="RefSeq" id="WP_250140393.1">
    <property type="nucleotide sequence ID" value="NZ_JALIQP010000002.1"/>
</dbReference>
<proteinExistence type="predicted"/>
<comment type="caution">
    <text evidence="2">The sequence shown here is derived from an EMBL/GenBank/DDBJ whole genome shotgun (WGS) entry which is preliminary data.</text>
</comment>
<accession>A0ABD5PQT2</accession>
<gene>
    <name evidence="2" type="ORF">ACFO5R_13410</name>
</gene>
<feature type="transmembrane region" description="Helical" evidence="1">
    <location>
        <begin position="7"/>
        <end position="29"/>
    </location>
</feature>
<evidence type="ECO:0000256" key="1">
    <source>
        <dbReference type="SAM" id="Phobius"/>
    </source>
</evidence>
<dbReference type="Proteomes" id="UP001595898">
    <property type="component" value="Unassembled WGS sequence"/>
</dbReference>
<sequence length="139" mass="14447">MASDRHSLALVVLLGSAALVTLVVHLSILPRYYPDDPFTTGLVLLAGWTTFALVFYAAGRLRAGPATMPSMRIGDVGLALFLLSVLFALALDSFGFTPELIGAAYVLPGIGAYAGLALLGWAIGQRTAAINRIAADAGD</sequence>
<keyword evidence="1" id="KW-0472">Membrane</keyword>
<feature type="transmembrane region" description="Helical" evidence="1">
    <location>
        <begin position="73"/>
        <end position="91"/>
    </location>
</feature>
<feature type="transmembrane region" description="Helical" evidence="1">
    <location>
        <begin position="103"/>
        <end position="123"/>
    </location>
</feature>
<keyword evidence="1" id="KW-1133">Transmembrane helix</keyword>
<keyword evidence="3" id="KW-1185">Reference proteome</keyword>
<organism evidence="2 3">
    <name type="scientific">Halosolutus amylolyticus</name>
    <dbReference type="NCBI Taxonomy" id="2932267"/>
    <lineage>
        <taxon>Archaea</taxon>
        <taxon>Methanobacteriati</taxon>
        <taxon>Methanobacteriota</taxon>
        <taxon>Stenosarchaea group</taxon>
        <taxon>Halobacteria</taxon>
        <taxon>Halobacteriales</taxon>
        <taxon>Natrialbaceae</taxon>
        <taxon>Halosolutus</taxon>
    </lineage>
</organism>
<dbReference type="EMBL" id="JBHSFA010000007">
    <property type="protein sequence ID" value="MFC4542920.1"/>
    <property type="molecule type" value="Genomic_DNA"/>
</dbReference>
<keyword evidence="1" id="KW-0812">Transmembrane</keyword>
<evidence type="ECO:0000313" key="3">
    <source>
        <dbReference type="Proteomes" id="UP001595898"/>
    </source>
</evidence>